<reference evidence="2 4" key="2">
    <citation type="submission" date="2019-07" db="EMBL/GenBank/DDBJ databases">
        <title>Whole genome shotgun sequence of Acetobacter cibinongensis NBRC 16605.</title>
        <authorList>
            <person name="Hosoyama A."/>
            <person name="Uohara A."/>
            <person name="Ohji S."/>
            <person name="Ichikawa N."/>
        </authorList>
    </citation>
    <scope>NUCLEOTIDE SEQUENCE [LARGE SCALE GENOMIC DNA]</scope>
    <source>
        <strain evidence="2 4">NBRC 16605</strain>
    </source>
</reference>
<organism evidence="1 3">
    <name type="scientific">Acetobacter cibinongensis</name>
    <dbReference type="NCBI Taxonomy" id="146475"/>
    <lineage>
        <taxon>Bacteria</taxon>
        <taxon>Pseudomonadati</taxon>
        <taxon>Pseudomonadota</taxon>
        <taxon>Alphaproteobacteria</taxon>
        <taxon>Acetobacterales</taxon>
        <taxon>Acetobacteraceae</taxon>
        <taxon>Acetobacter</taxon>
    </lineage>
</organism>
<dbReference type="EMBL" id="BJVU01000001">
    <property type="protein sequence ID" value="GEL57777.1"/>
    <property type="molecule type" value="Genomic_DNA"/>
</dbReference>
<comment type="caution">
    <text evidence="1">The sequence shown here is derived from an EMBL/GenBank/DDBJ whole genome shotgun (WGS) entry which is preliminary data.</text>
</comment>
<dbReference type="RefSeq" id="WP_048839355.1">
    <property type="nucleotide sequence ID" value="NZ_BAMV01000018.1"/>
</dbReference>
<sequence>MTQNLSGLWQGQFSYPRTFQAEFFTASLLEQAGMLSGTITEKAVNQADVSGVFLAYVNGQHDGATVHFLKRYESATRTHTVHYTGQVNSDSTEISGVWSIPGNWSGPFLMVRARPQQQRAVHRQTEQVE</sequence>
<dbReference type="Proteomes" id="UP000032671">
    <property type="component" value="Unassembled WGS sequence"/>
</dbReference>
<dbReference type="AlphaFoldDB" id="A0A0D6N5V2"/>
<name>A0A0D6N5V2_9PROT</name>
<evidence type="ECO:0000313" key="1">
    <source>
        <dbReference type="EMBL" id="GAN61329.1"/>
    </source>
</evidence>
<proteinExistence type="predicted"/>
<accession>A0A6N3SLZ9</accession>
<accession>A0A0D6N5V2</accession>
<dbReference type="EMBL" id="BAMV01000018">
    <property type="protein sequence ID" value="GAN61329.1"/>
    <property type="molecule type" value="Genomic_DNA"/>
</dbReference>
<protein>
    <submittedName>
        <fullName evidence="1">Uncharacterized protein</fullName>
    </submittedName>
</protein>
<evidence type="ECO:0000313" key="2">
    <source>
        <dbReference type="EMBL" id="GEL57777.1"/>
    </source>
</evidence>
<gene>
    <name evidence="1" type="ORF">Abci_018_199</name>
    <name evidence="2" type="ORF">ACI01nite_03790</name>
</gene>
<evidence type="ECO:0000313" key="3">
    <source>
        <dbReference type="Proteomes" id="UP000032671"/>
    </source>
</evidence>
<keyword evidence="4" id="KW-1185">Reference proteome</keyword>
<reference evidence="1 3" key="1">
    <citation type="submission" date="2012-11" db="EMBL/GenBank/DDBJ databases">
        <title>Whole genome sequence of Acetobacter cibinongensis 4H-1.</title>
        <authorList>
            <person name="Azuma Y."/>
            <person name="Higashiura N."/>
            <person name="Hirakawa H."/>
            <person name="Matsushita K."/>
        </authorList>
    </citation>
    <scope>NUCLEOTIDE SEQUENCE [LARGE SCALE GENOMIC DNA]</scope>
    <source>
        <strain evidence="1 3">4H-1</strain>
    </source>
</reference>
<dbReference type="Proteomes" id="UP000321891">
    <property type="component" value="Unassembled WGS sequence"/>
</dbReference>
<evidence type="ECO:0000313" key="4">
    <source>
        <dbReference type="Proteomes" id="UP000321891"/>
    </source>
</evidence>